<gene>
    <name evidence="11" type="primary">OR19</name>
</gene>
<dbReference type="AlphaFoldDB" id="A0A7T3R157"/>
<name>A0A7T3R157_DIACI</name>
<evidence type="ECO:0000256" key="10">
    <source>
        <dbReference type="SAM" id="Phobius"/>
    </source>
</evidence>
<evidence type="ECO:0000256" key="1">
    <source>
        <dbReference type="ARBA" id="ARBA00004651"/>
    </source>
</evidence>
<keyword evidence="5" id="KW-0552">Olfaction</keyword>
<evidence type="ECO:0000256" key="7">
    <source>
        <dbReference type="ARBA" id="ARBA00023136"/>
    </source>
</evidence>
<comment type="subcellular location">
    <subcellularLocation>
        <location evidence="1">Cell membrane</location>
        <topology evidence="1">Multi-pass membrane protein</topology>
    </subcellularLocation>
</comment>
<dbReference type="GO" id="GO:0004984">
    <property type="term" value="F:olfactory receptor activity"/>
    <property type="evidence" value="ECO:0007669"/>
    <property type="project" value="InterPro"/>
</dbReference>
<reference evidence="11" key="1">
    <citation type="submission" date="2019-11" db="EMBL/GenBank/DDBJ databases">
        <title>Host plant odors and their recognition by OBPs of Diaphorina citri Kuwayama (Hemiptera: Psyllidae).</title>
        <authorList>
            <person name="Zhengbing W."/>
            <person name="Xinnian Z."/>
        </authorList>
    </citation>
    <scope>NUCLEOTIDE SEQUENCE</scope>
</reference>
<evidence type="ECO:0000313" key="11">
    <source>
        <dbReference type="EMBL" id="QPZ88932.1"/>
    </source>
</evidence>
<keyword evidence="6 10" id="KW-1133">Transmembrane helix</keyword>
<evidence type="ECO:0000256" key="4">
    <source>
        <dbReference type="ARBA" id="ARBA00022692"/>
    </source>
</evidence>
<evidence type="ECO:0000256" key="8">
    <source>
        <dbReference type="ARBA" id="ARBA00023170"/>
    </source>
</evidence>
<feature type="transmembrane region" description="Helical" evidence="10">
    <location>
        <begin position="366"/>
        <end position="386"/>
    </location>
</feature>
<dbReference type="GO" id="GO:0007165">
    <property type="term" value="P:signal transduction"/>
    <property type="evidence" value="ECO:0007669"/>
    <property type="project" value="UniProtKB-KW"/>
</dbReference>
<organism evidence="11">
    <name type="scientific">Diaphorina citri</name>
    <name type="common">Asian citrus psyllid</name>
    <dbReference type="NCBI Taxonomy" id="121845"/>
    <lineage>
        <taxon>Eukaryota</taxon>
        <taxon>Metazoa</taxon>
        <taxon>Ecdysozoa</taxon>
        <taxon>Arthropoda</taxon>
        <taxon>Hexapoda</taxon>
        <taxon>Insecta</taxon>
        <taxon>Pterygota</taxon>
        <taxon>Neoptera</taxon>
        <taxon>Paraneoptera</taxon>
        <taxon>Hemiptera</taxon>
        <taxon>Sternorrhyncha</taxon>
        <taxon>Psylloidea</taxon>
        <taxon>Psyllidae</taxon>
        <taxon>Diaphorininae</taxon>
        <taxon>Diaphorina</taxon>
    </lineage>
</organism>
<protein>
    <submittedName>
        <fullName evidence="11">Odorant receptor 19</fullName>
    </submittedName>
</protein>
<feature type="transmembrane region" description="Helical" evidence="10">
    <location>
        <begin position="233"/>
        <end position="262"/>
    </location>
</feature>
<keyword evidence="9" id="KW-0807">Transducer</keyword>
<keyword evidence="8 11" id="KW-0675">Receptor</keyword>
<evidence type="ECO:0000256" key="9">
    <source>
        <dbReference type="ARBA" id="ARBA00023224"/>
    </source>
</evidence>
<evidence type="ECO:0000256" key="3">
    <source>
        <dbReference type="ARBA" id="ARBA00022606"/>
    </source>
</evidence>
<evidence type="ECO:0000256" key="5">
    <source>
        <dbReference type="ARBA" id="ARBA00022725"/>
    </source>
</evidence>
<dbReference type="PANTHER" id="PTHR21137:SF35">
    <property type="entry name" value="ODORANT RECEPTOR 19A-RELATED"/>
    <property type="match status" value="1"/>
</dbReference>
<accession>A0A7T3R157</accession>
<dbReference type="EMBL" id="MN731517">
    <property type="protein sequence ID" value="QPZ88932.1"/>
    <property type="molecule type" value="mRNA"/>
</dbReference>
<evidence type="ECO:0000256" key="6">
    <source>
        <dbReference type="ARBA" id="ARBA00022989"/>
    </source>
</evidence>
<proteinExistence type="evidence at transcript level"/>
<evidence type="ECO:0000256" key="2">
    <source>
        <dbReference type="ARBA" id="ARBA00022475"/>
    </source>
</evidence>
<dbReference type="GO" id="GO:0005549">
    <property type="term" value="F:odorant binding"/>
    <property type="evidence" value="ECO:0007669"/>
    <property type="project" value="InterPro"/>
</dbReference>
<keyword evidence="4 10" id="KW-0812">Transmembrane</keyword>
<feature type="transmembrane region" description="Helical" evidence="10">
    <location>
        <begin position="392"/>
        <end position="415"/>
    </location>
</feature>
<keyword evidence="3" id="KW-0716">Sensory transduction</keyword>
<dbReference type="GO" id="GO:0005886">
    <property type="term" value="C:plasma membrane"/>
    <property type="evidence" value="ECO:0007669"/>
    <property type="project" value="UniProtKB-SubCell"/>
</dbReference>
<dbReference type="Pfam" id="PF02949">
    <property type="entry name" value="7tm_6"/>
    <property type="match status" value="1"/>
</dbReference>
<dbReference type="PANTHER" id="PTHR21137">
    <property type="entry name" value="ODORANT RECEPTOR"/>
    <property type="match status" value="1"/>
</dbReference>
<feature type="transmembrane region" description="Helical" evidence="10">
    <location>
        <begin position="172"/>
        <end position="193"/>
    </location>
</feature>
<feature type="transmembrane region" description="Helical" evidence="10">
    <location>
        <begin position="89"/>
        <end position="110"/>
    </location>
</feature>
<sequence length="494" mass="57842">MPMEMSKVRSCGGSRTSKIPSDAATAARLISNQRSLINILPLPGWNMDYNKARRYVFLLPLHVIGLISIPNFYEHGWKNKLHRLVYRNFMWVGIIFGVLLQFASTFIYSIHDLSEFLQRLLECLSDITILSTIFYYNVLMKEVIELLDLQEKEFKVSNIKIHKKYILQEQKFLAIAFLFSICVSTSFLIETILPKSERTLWLMTSLYHRKHPDRVLPFNMWTPSFIDASDMEYFVILYLLEVCLLVYFTAGVFEMAVMHIIFPISLKGQYTMLGEFVELMGVEHRDSVGDLIFYSDVATGEYLTETQMLHFVMKHKTDQPKAQIKQQRATALKKIPYSSFYTRQIVTRYRTLNQIMNKYTSLQETMYNVAIVPFLVIWVLSFYQMAYMKHLPMFNCIKIVCEFLCVVLGAFNFIYQTDYLNDSHEIIARAIYQSHWYNCTPQVRKIICMFLRSAQQPKNISLLGGVIMLTRQQFLKLINGAFSFLNFMKMTGRV</sequence>
<dbReference type="InterPro" id="IPR004117">
    <property type="entry name" value="7tm6_olfct_rcpt"/>
</dbReference>
<feature type="transmembrane region" description="Helical" evidence="10">
    <location>
        <begin position="55"/>
        <end position="73"/>
    </location>
</feature>
<keyword evidence="2" id="KW-1003">Cell membrane</keyword>
<keyword evidence="7 10" id="KW-0472">Membrane</keyword>